<evidence type="ECO:0000313" key="1">
    <source>
        <dbReference type="EMBL" id="BAR62368.1"/>
    </source>
</evidence>
<sequence length="64" mass="7178">MLSQDRLCQGEPCKSHAGKLCRTLADLGRPYLNPRRRRPPLWLWRKVRSDDGSKVAAGPSTCGD</sequence>
<gene>
    <name evidence="1" type="ORF">NK6_9228</name>
</gene>
<evidence type="ECO:0000313" key="2">
    <source>
        <dbReference type="Proteomes" id="UP000063308"/>
    </source>
</evidence>
<name>A0A0E4G125_9BRAD</name>
<proteinExistence type="predicted"/>
<protein>
    <submittedName>
        <fullName evidence="1">Uncharacterized protein</fullName>
    </submittedName>
</protein>
<organism evidence="1 2">
    <name type="scientific">Bradyrhizobium diazoefficiens</name>
    <dbReference type="NCBI Taxonomy" id="1355477"/>
    <lineage>
        <taxon>Bacteria</taxon>
        <taxon>Pseudomonadati</taxon>
        <taxon>Pseudomonadota</taxon>
        <taxon>Alphaproteobacteria</taxon>
        <taxon>Hyphomicrobiales</taxon>
        <taxon>Nitrobacteraceae</taxon>
        <taxon>Bradyrhizobium</taxon>
    </lineage>
</organism>
<reference evidence="1 2" key="1">
    <citation type="submission" date="2014-11" db="EMBL/GenBank/DDBJ databases">
        <title>Symbiosis island explosion on the genome of extra-slow-growing strains of soybean bradyrhizobia with massive insertion sequences.</title>
        <authorList>
            <person name="Iida T."/>
            <person name="Minamisawa K."/>
        </authorList>
    </citation>
    <scope>NUCLEOTIDE SEQUENCE [LARGE SCALE GENOMIC DNA]</scope>
    <source>
        <strain evidence="1 2">NK6</strain>
    </source>
</reference>
<accession>A0A0E4G125</accession>
<dbReference type="AlphaFoldDB" id="A0A0E4G125"/>
<dbReference type="Proteomes" id="UP000063308">
    <property type="component" value="Chromosome"/>
</dbReference>
<dbReference type="EMBL" id="AP014685">
    <property type="protein sequence ID" value="BAR62368.1"/>
    <property type="molecule type" value="Genomic_DNA"/>
</dbReference>